<reference evidence="1 2" key="1">
    <citation type="submission" date="2019-02" db="EMBL/GenBank/DDBJ databases">
        <title>Complete Genome Sequence of Desulfovibrio desulfuricans IC1, a Sulfonate Utilizing Anaerobe.</title>
        <authorList>
            <person name="Day L.A."/>
            <person name="De Leon K.B."/>
            <person name="Wall J.D."/>
        </authorList>
    </citation>
    <scope>NUCLEOTIDE SEQUENCE [LARGE SCALE GENOMIC DNA]</scope>
    <source>
        <strain evidence="1 2">IC1</strain>
    </source>
</reference>
<protein>
    <submittedName>
        <fullName evidence="1">Uncharacterized protein</fullName>
    </submittedName>
</protein>
<dbReference type="EMBL" id="CP036295">
    <property type="protein sequence ID" value="QCC85059.1"/>
    <property type="molecule type" value="Genomic_DNA"/>
</dbReference>
<dbReference type="RefSeq" id="WP_136399258.1">
    <property type="nucleotide sequence ID" value="NZ_CP036295.1"/>
</dbReference>
<sequence>MLPVYVVHSMEGRARLRHPALGEVAVSATAQAALGKEPGVDEVRPGAESLLLLLQPGADVAEICVRLEKSVPALARPLAVVAGERRAAARARRCEQWRGGDAAGTSARTGVRAEAPRVCAGRAGDKRNLLGISRRKLEVRAMLGVAGLCLASGLAGSKPVHLVAGLAWALMAGRHVWVRRKAV</sequence>
<evidence type="ECO:0000313" key="2">
    <source>
        <dbReference type="Proteomes" id="UP000297065"/>
    </source>
</evidence>
<gene>
    <name evidence="1" type="ORF">DDIC_04025</name>
</gene>
<dbReference type="Proteomes" id="UP000297065">
    <property type="component" value="Chromosome"/>
</dbReference>
<dbReference type="OrthoDB" id="5459811at2"/>
<accession>A0A4P7UGU1</accession>
<proteinExistence type="predicted"/>
<evidence type="ECO:0000313" key="1">
    <source>
        <dbReference type="EMBL" id="QCC85059.1"/>
    </source>
</evidence>
<name>A0A4P7UGU1_DESDE</name>
<organism evidence="1 2">
    <name type="scientific">Desulfovibrio desulfuricans</name>
    <dbReference type="NCBI Taxonomy" id="876"/>
    <lineage>
        <taxon>Bacteria</taxon>
        <taxon>Pseudomonadati</taxon>
        <taxon>Thermodesulfobacteriota</taxon>
        <taxon>Desulfovibrionia</taxon>
        <taxon>Desulfovibrionales</taxon>
        <taxon>Desulfovibrionaceae</taxon>
        <taxon>Desulfovibrio</taxon>
    </lineage>
</organism>
<dbReference type="AlphaFoldDB" id="A0A4P7UGU1"/>